<keyword evidence="7" id="KW-1185">Reference proteome</keyword>
<dbReference type="AlphaFoldDB" id="A0A9Y3VU13"/>
<feature type="compositionally biased region" description="Polar residues" evidence="4">
    <location>
        <begin position="238"/>
        <end position="260"/>
    </location>
</feature>
<feature type="chain" id="PRO_5041286964" evidence="6">
    <location>
        <begin position="20"/>
        <end position="310"/>
    </location>
</feature>
<dbReference type="GeneID" id="102194881"/>
<sequence>MKHTLLCFIFLTALQDGNTGLVKAQTLTHRAEEGGSITVKCRFYLSGSRKLFCKEKCENGNILVETSDDAAQNGRYSIKYVKTYITYYPTLYVSITQLKQSDSGRYRCSLERVLLTDGNSDFELIVTEASTTSTPNGTLRPFSASVFLSSASTPPTAQSLSSTSGSSTPSSASSGSSDVLIYVRLIVVIIISAFLATSLIFYMMKRTAKPRGPPVESERADITQGNNVYIEIREVDRQSSSPPAEVSSTDAAPKTSNQMEMKTIDLYSLSTSPHNKVHASSADHTADASPPHMSKNISSDAADESLVANR</sequence>
<feature type="compositionally biased region" description="Low complexity" evidence="4">
    <location>
        <begin position="278"/>
        <end position="289"/>
    </location>
</feature>
<keyword evidence="6" id="KW-0732">Signal</keyword>
<dbReference type="InterPro" id="IPR036179">
    <property type="entry name" value="Ig-like_dom_sf"/>
</dbReference>
<feature type="transmembrane region" description="Helical" evidence="5">
    <location>
        <begin position="179"/>
        <end position="202"/>
    </location>
</feature>
<evidence type="ECO:0000313" key="8">
    <source>
        <dbReference type="RefSeq" id="XP_005748026.1"/>
    </source>
</evidence>
<accession>A0A9Y3VU13</accession>
<evidence type="ECO:0000256" key="5">
    <source>
        <dbReference type="SAM" id="Phobius"/>
    </source>
</evidence>
<keyword evidence="5" id="KW-1133">Transmembrane helix</keyword>
<evidence type="ECO:0000256" key="2">
    <source>
        <dbReference type="ARBA" id="ARBA00022692"/>
    </source>
</evidence>
<reference evidence="8" key="1">
    <citation type="submission" date="2025-08" db="UniProtKB">
        <authorList>
            <consortium name="RefSeq"/>
        </authorList>
    </citation>
    <scope>IDENTIFICATION</scope>
</reference>
<keyword evidence="3 5" id="KW-0472">Membrane</keyword>
<organism evidence="7 8">
    <name type="scientific">Pundamilia nyererei</name>
    <dbReference type="NCBI Taxonomy" id="303518"/>
    <lineage>
        <taxon>Eukaryota</taxon>
        <taxon>Metazoa</taxon>
        <taxon>Chordata</taxon>
        <taxon>Craniata</taxon>
        <taxon>Vertebrata</taxon>
        <taxon>Euteleostomi</taxon>
        <taxon>Actinopterygii</taxon>
        <taxon>Neopterygii</taxon>
        <taxon>Teleostei</taxon>
        <taxon>Neoteleostei</taxon>
        <taxon>Acanthomorphata</taxon>
        <taxon>Ovalentaria</taxon>
        <taxon>Cichlomorphae</taxon>
        <taxon>Cichliformes</taxon>
        <taxon>Cichlidae</taxon>
        <taxon>African cichlids</taxon>
        <taxon>Pseudocrenilabrinae</taxon>
        <taxon>Haplochromini</taxon>
        <taxon>Pundamilia</taxon>
    </lineage>
</organism>
<evidence type="ECO:0000256" key="3">
    <source>
        <dbReference type="ARBA" id="ARBA00023136"/>
    </source>
</evidence>
<evidence type="ECO:0000313" key="7">
    <source>
        <dbReference type="Proteomes" id="UP000695023"/>
    </source>
</evidence>
<feature type="region of interest" description="Disordered" evidence="4">
    <location>
        <begin position="235"/>
        <end position="310"/>
    </location>
</feature>
<name>A0A9Y3VU13_9CICH</name>
<proteinExistence type="predicted"/>
<evidence type="ECO:0000256" key="6">
    <source>
        <dbReference type="SAM" id="SignalP"/>
    </source>
</evidence>
<gene>
    <name evidence="8" type="primary">LOC102194881</name>
</gene>
<protein>
    <submittedName>
        <fullName evidence="8">Uncharacterized protein LOC102194881 isoform X1</fullName>
    </submittedName>
</protein>
<keyword evidence="2 5" id="KW-0812">Transmembrane</keyword>
<dbReference type="GO" id="GO:0005886">
    <property type="term" value="C:plasma membrane"/>
    <property type="evidence" value="ECO:0007669"/>
    <property type="project" value="TreeGrafter"/>
</dbReference>
<feature type="signal peptide" evidence="6">
    <location>
        <begin position="1"/>
        <end position="19"/>
    </location>
</feature>
<dbReference type="InterPro" id="IPR050671">
    <property type="entry name" value="CD300_family_receptors"/>
</dbReference>
<dbReference type="InterPro" id="IPR013783">
    <property type="entry name" value="Ig-like_fold"/>
</dbReference>
<dbReference type="Gene3D" id="2.60.40.10">
    <property type="entry name" value="Immunoglobulins"/>
    <property type="match status" value="1"/>
</dbReference>
<evidence type="ECO:0000256" key="4">
    <source>
        <dbReference type="SAM" id="MobiDB-lite"/>
    </source>
</evidence>
<dbReference type="SUPFAM" id="SSF48726">
    <property type="entry name" value="Immunoglobulin"/>
    <property type="match status" value="1"/>
</dbReference>
<dbReference type="Proteomes" id="UP000695023">
    <property type="component" value="Unplaced"/>
</dbReference>
<dbReference type="GO" id="GO:0004888">
    <property type="term" value="F:transmembrane signaling receptor activity"/>
    <property type="evidence" value="ECO:0007669"/>
    <property type="project" value="TreeGrafter"/>
</dbReference>
<evidence type="ECO:0000256" key="1">
    <source>
        <dbReference type="ARBA" id="ARBA00004370"/>
    </source>
</evidence>
<comment type="subcellular location">
    <subcellularLocation>
        <location evidence="1">Membrane</location>
    </subcellularLocation>
</comment>
<dbReference type="PANTHER" id="PTHR11860:SF4">
    <property type="entry name" value="TRANSMEMBRANE DOMAIN-CONTAINING PROTEIN TMIGD3"/>
    <property type="match status" value="1"/>
</dbReference>
<dbReference type="RefSeq" id="XP_005748026.1">
    <property type="nucleotide sequence ID" value="XM_005747969.1"/>
</dbReference>
<dbReference type="PANTHER" id="PTHR11860">
    <property type="entry name" value="POLYMERIC-IMMUNOGLOBULIN RECEPTOR"/>
    <property type="match status" value="1"/>
</dbReference>